<feature type="compositionally biased region" description="Basic and acidic residues" evidence="1">
    <location>
        <begin position="164"/>
        <end position="173"/>
    </location>
</feature>
<sequence length="248" mass="26550">MRGLVLRDAGPDRAKLLKKKGAAAEKMARKAKTEIAEHSKPKKTKPAKASRTLLSISHDNQLGLMHFRPSLASARFFTGGFPSFRDAPVPAPDKVTDGPDEASQLQASKLDAAPPSDAPKLETSPQSEALKPEAAPKSEAPKLEAQQTRDRTGLESEPSVSSTEARDVRANENGDSVKELLTRIDGLTNELAAMRAEFGALSSFRNSFFIRGTAALSLFEATYGVGGFNSTLAALYAEQYYARAGDNG</sequence>
<dbReference type="EMBL" id="JBHRVA010000002">
    <property type="protein sequence ID" value="MFC3302851.1"/>
    <property type="molecule type" value="Genomic_DNA"/>
</dbReference>
<organism evidence="2 3">
    <name type="scientific">Parvularcula lutaonensis</name>
    <dbReference type="NCBI Taxonomy" id="491923"/>
    <lineage>
        <taxon>Bacteria</taxon>
        <taxon>Pseudomonadati</taxon>
        <taxon>Pseudomonadota</taxon>
        <taxon>Alphaproteobacteria</taxon>
        <taxon>Parvularculales</taxon>
        <taxon>Parvularculaceae</taxon>
        <taxon>Parvularcula</taxon>
    </lineage>
</organism>
<gene>
    <name evidence="2" type="ORF">ACFONP_08910</name>
</gene>
<feature type="compositionally biased region" description="Basic and acidic residues" evidence="1">
    <location>
        <begin position="130"/>
        <end position="154"/>
    </location>
</feature>
<evidence type="ECO:0000256" key="1">
    <source>
        <dbReference type="SAM" id="MobiDB-lite"/>
    </source>
</evidence>
<feature type="region of interest" description="Disordered" evidence="1">
    <location>
        <begin position="110"/>
        <end position="173"/>
    </location>
</feature>
<feature type="region of interest" description="Disordered" evidence="1">
    <location>
        <begin position="16"/>
        <end position="52"/>
    </location>
</feature>
<proteinExistence type="predicted"/>
<name>A0ABV7MBN6_9PROT</name>
<evidence type="ECO:0000313" key="3">
    <source>
        <dbReference type="Proteomes" id="UP001595607"/>
    </source>
</evidence>
<keyword evidence="3" id="KW-1185">Reference proteome</keyword>
<reference evidence="3" key="1">
    <citation type="journal article" date="2019" name="Int. J. Syst. Evol. Microbiol.">
        <title>The Global Catalogue of Microorganisms (GCM) 10K type strain sequencing project: providing services to taxonomists for standard genome sequencing and annotation.</title>
        <authorList>
            <consortium name="The Broad Institute Genomics Platform"/>
            <consortium name="The Broad Institute Genome Sequencing Center for Infectious Disease"/>
            <person name="Wu L."/>
            <person name="Ma J."/>
        </authorList>
    </citation>
    <scope>NUCLEOTIDE SEQUENCE [LARGE SCALE GENOMIC DNA]</scope>
    <source>
        <strain evidence="3">KCTC 22245</strain>
    </source>
</reference>
<feature type="compositionally biased region" description="Basic and acidic residues" evidence="1">
    <location>
        <begin position="22"/>
        <end position="39"/>
    </location>
</feature>
<protein>
    <submittedName>
        <fullName evidence="2">Uncharacterized protein</fullName>
    </submittedName>
</protein>
<comment type="caution">
    <text evidence="2">The sequence shown here is derived from an EMBL/GenBank/DDBJ whole genome shotgun (WGS) entry which is preliminary data.</text>
</comment>
<accession>A0ABV7MBN6</accession>
<dbReference type="Proteomes" id="UP001595607">
    <property type="component" value="Unassembled WGS sequence"/>
</dbReference>
<evidence type="ECO:0000313" key="2">
    <source>
        <dbReference type="EMBL" id="MFC3302851.1"/>
    </source>
</evidence>
<dbReference type="RefSeq" id="WP_189571773.1">
    <property type="nucleotide sequence ID" value="NZ_BMXU01000001.1"/>
</dbReference>